<keyword evidence="1" id="KW-1133">Transmembrane helix</keyword>
<protein>
    <submittedName>
        <fullName evidence="4">Diguanylate cyclase/phosphodiesterase</fullName>
    </submittedName>
</protein>
<dbReference type="Pfam" id="PF00990">
    <property type="entry name" value="GGDEF"/>
    <property type="match status" value="1"/>
</dbReference>
<dbReference type="AlphaFoldDB" id="A0A4R6XI42"/>
<dbReference type="InterPro" id="IPR029787">
    <property type="entry name" value="Nucleotide_cyclase"/>
</dbReference>
<comment type="caution">
    <text evidence="4">The sequence shown here is derived from an EMBL/GenBank/DDBJ whole genome shotgun (WGS) entry which is preliminary data.</text>
</comment>
<dbReference type="Gene3D" id="3.20.20.450">
    <property type="entry name" value="EAL domain"/>
    <property type="match status" value="1"/>
</dbReference>
<dbReference type="SUPFAM" id="SSF55073">
    <property type="entry name" value="Nucleotide cyclase"/>
    <property type="match status" value="1"/>
</dbReference>
<feature type="domain" description="GGDEF" evidence="3">
    <location>
        <begin position="366"/>
        <end position="496"/>
    </location>
</feature>
<dbReference type="Gene3D" id="3.30.450.20">
    <property type="entry name" value="PAS domain"/>
    <property type="match status" value="1"/>
</dbReference>
<feature type="transmembrane region" description="Helical" evidence="1">
    <location>
        <begin position="12"/>
        <end position="32"/>
    </location>
</feature>
<feature type="transmembrane region" description="Helical" evidence="1">
    <location>
        <begin position="299"/>
        <end position="321"/>
    </location>
</feature>
<reference evidence="4 5" key="1">
    <citation type="submission" date="2019-03" db="EMBL/GenBank/DDBJ databases">
        <title>Genomic Encyclopedia of Type Strains, Phase IV (KMG-IV): sequencing the most valuable type-strain genomes for metagenomic binning, comparative biology and taxonomic classification.</title>
        <authorList>
            <person name="Goeker M."/>
        </authorList>
    </citation>
    <scope>NUCLEOTIDE SEQUENCE [LARGE SCALE GENOMIC DNA]</scope>
    <source>
        <strain evidence="4 5">DSM 25488</strain>
    </source>
</reference>
<evidence type="ECO:0000313" key="5">
    <source>
        <dbReference type="Proteomes" id="UP000295724"/>
    </source>
</evidence>
<dbReference type="SMART" id="SM00052">
    <property type="entry name" value="EAL"/>
    <property type="match status" value="1"/>
</dbReference>
<dbReference type="InterPro" id="IPR043128">
    <property type="entry name" value="Rev_trsase/Diguanyl_cyclase"/>
</dbReference>
<dbReference type="InterPro" id="IPR000160">
    <property type="entry name" value="GGDEF_dom"/>
</dbReference>
<dbReference type="CDD" id="cd18773">
    <property type="entry name" value="PDC1_HK_sensor"/>
    <property type="match status" value="1"/>
</dbReference>
<dbReference type="InterPro" id="IPR001633">
    <property type="entry name" value="EAL_dom"/>
</dbReference>
<proteinExistence type="predicted"/>
<organism evidence="4 5">
    <name type="scientific">Marinicella litoralis</name>
    <dbReference type="NCBI Taxonomy" id="644220"/>
    <lineage>
        <taxon>Bacteria</taxon>
        <taxon>Pseudomonadati</taxon>
        <taxon>Pseudomonadota</taxon>
        <taxon>Gammaproteobacteria</taxon>
        <taxon>Lysobacterales</taxon>
        <taxon>Marinicellaceae</taxon>
        <taxon>Marinicella</taxon>
    </lineage>
</organism>
<keyword evidence="1" id="KW-0812">Transmembrane</keyword>
<evidence type="ECO:0000256" key="1">
    <source>
        <dbReference type="SAM" id="Phobius"/>
    </source>
</evidence>
<dbReference type="EMBL" id="SNZB01000006">
    <property type="protein sequence ID" value="TDR17560.1"/>
    <property type="molecule type" value="Genomic_DNA"/>
</dbReference>
<dbReference type="OrthoDB" id="9804951at2"/>
<dbReference type="GO" id="GO:0071111">
    <property type="term" value="F:cyclic-guanylate-specific phosphodiesterase activity"/>
    <property type="evidence" value="ECO:0007669"/>
    <property type="project" value="InterPro"/>
</dbReference>
<dbReference type="PANTHER" id="PTHR33121:SF70">
    <property type="entry name" value="SIGNALING PROTEIN YKOW"/>
    <property type="match status" value="1"/>
</dbReference>
<evidence type="ECO:0000259" key="2">
    <source>
        <dbReference type="PROSITE" id="PS50883"/>
    </source>
</evidence>
<keyword evidence="1" id="KW-0472">Membrane</keyword>
<feature type="domain" description="EAL" evidence="2">
    <location>
        <begin position="505"/>
        <end position="767"/>
    </location>
</feature>
<dbReference type="PANTHER" id="PTHR33121">
    <property type="entry name" value="CYCLIC DI-GMP PHOSPHODIESTERASE PDEF"/>
    <property type="match status" value="1"/>
</dbReference>
<dbReference type="CDD" id="cd01949">
    <property type="entry name" value="GGDEF"/>
    <property type="match status" value="1"/>
</dbReference>
<dbReference type="SUPFAM" id="SSF141868">
    <property type="entry name" value="EAL domain-like"/>
    <property type="match status" value="1"/>
</dbReference>
<dbReference type="Gene3D" id="3.30.70.270">
    <property type="match status" value="1"/>
</dbReference>
<dbReference type="CDD" id="cd01948">
    <property type="entry name" value="EAL"/>
    <property type="match status" value="1"/>
</dbReference>
<dbReference type="Pfam" id="PF00563">
    <property type="entry name" value="EAL"/>
    <property type="match status" value="1"/>
</dbReference>
<dbReference type="SMART" id="SM00267">
    <property type="entry name" value="GGDEF"/>
    <property type="match status" value="1"/>
</dbReference>
<dbReference type="PROSITE" id="PS50883">
    <property type="entry name" value="EAL"/>
    <property type="match status" value="1"/>
</dbReference>
<dbReference type="InterPro" id="IPR035919">
    <property type="entry name" value="EAL_sf"/>
</dbReference>
<dbReference type="NCBIfam" id="TIGR00254">
    <property type="entry name" value="GGDEF"/>
    <property type="match status" value="1"/>
</dbReference>
<dbReference type="InterPro" id="IPR050706">
    <property type="entry name" value="Cyclic-di-GMP_PDE-like"/>
</dbReference>
<dbReference type="Proteomes" id="UP000295724">
    <property type="component" value="Unassembled WGS sequence"/>
</dbReference>
<gene>
    <name evidence="4" type="ORF">C8D91_2619</name>
</gene>
<keyword evidence="5" id="KW-1185">Reference proteome</keyword>
<name>A0A4R6XI42_9GAMM</name>
<dbReference type="PROSITE" id="PS50887">
    <property type="entry name" value="GGDEF"/>
    <property type="match status" value="1"/>
</dbReference>
<evidence type="ECO:0000259" key="3">
    <source>
        <dbReference type="PROSITE" id="PS50887"/>
    </source>
</evidence>
<evidence type="ECO:0000313" key="4">
    <source>
        <dbReference type="EMBL" id="TDR17560.1"/>
    </source>
</evidence>
<accession>A0A4R6XI42</accession>
<sequence>MSEVFSKVLWRLYVFIIIVSASLLALGTKFLWDSIVKEVKTELIYSNKIVSRSLFTMLNKDEALFRLTGERLLELGLFSNNPESITLLDNLLDHNQALVGMTVANPQGDIILSSSNIDKEEFSNLLEQEETQLSFIQAMNSDALVMGRTYFSTEYNDWIVPINYRILNKNKEVVAVLSNGIKVKGNHSPWQNNNEDSALRVSVMDSNYYFQFASFVEADGLEALYSQPVKDIYLTMFSDSLFQQTGYTLKEFMTKNHGTVVMEYLNHTGELLIGAFSYDLKYGHFIFTTHKKSALTYKLMIPFVWLSSLILAFNIVLFYLFRNFSRLQRNSKADLEFQSQQDQLTSLPNLRYLSRHFAQWKKQNGEQYSVIFIDLDNFKNSNDIHGHPVGDQILIEVARRLKLFFKMGLCVRQGGDEFIVITPYSNKDSTIELCNDFLLTLKQPIKVEELEFSIRASIGIAHSPVDGEADETLLRKADIAMYEAKRLKCGVYVFNQQLDKKNARSAMIGKELNHALEKGEFSLVYQPQIDVVSKNVIGVEVLLRWHNEILHQVSPYEFIPIAESTGAILDIGNFVFEKAFEEFEDICNEIVKNNKKYTQANPFRLSINVSILQLSNENFLSNLFDLINKYDCENAKLMLEITETLIIENPRKIGTILEKIRQSGIEVSLDDFGTGYSSLSYLTKLPINELKIDQSFIHGLTTKKTNLTLVKSIINLGNSLGIKVLAEGVETNEELMILKNLKCQFIQGYYFSKPLNKTNLMNFLKEH</sequence>